<dbReference type="Pfam" id="PF00903">
    <property type="entry name" value="Glyoxalase"/>
    <property type="match status" value="1"/>
</dbReference>
<dbReference type="InterPro" id="IPR037523">
    <property type="entry name" value="VOC_core"/>
</dbReference>
<evidence type="ECO:0000313" key="3">
    <source>
        <dbReference type="Proteomes" id="UP000600865"/>
    </source>
</evidence>
<evidence type="ECO:0000313" key="2">
    <source>
        <dbReference type="EMBL" id="GGX63289.1"/>
    </source>
</evidence>
<dbReference type="Proteomes" id="UP000600865">
    <property type="component" value="Unassembled WGS sequence"/>
</dbReference>
<organism evidence="2 3">
    <name type="scientific">Litorimonas cladophorae</name>
    <dbReference type="NCBI Taxonomy" id="1220491"/>
    <lineage>
        <taxon>Bacteria</taxon>
        <taxon>Pseudomonadati</taxon>
        <taxon>Pseudomonadota</taxon>
        <taxon>Alphaproteobacteria</taxon>
        <taxon>Maricaulales</taxon>
        <taxon>Robiginitomaculaceae</taxon>
    </lineage>
</organism>
<dbReference type="InterPro" id="IPR029068">
    <property type="entry name" value="Glyas_Bleomycin-R_OHBP_Dase"/>
</dbReference>
<feature type="domain" description="VOC" evidence="1">
    <location>
        <begin position="151"/>
        <end position="276"/>
    </location>
</feature>
<dbReference type="SUPFAM" id="SSF54593">
    <property type="entry name" value="Glyoxalase/Bleomycin resistance protein/Dihydroxybiphenyl dioxygenase"/>
    <property type="match status" value="1"/>
</dbReference>
<reference evidence="2 3" key="1">
    <citation type="journal article" date="2014" name="Int. J. Syst. Evol. Microbiol.">
        <title>Complete genome sequence of Corynebacterium casei LMG S-19264T (=DSM 44701T), isolated from a smear-ripened cheese.</title>
        <authorList>
            <consortium name="US DOE Joint Genome Institute (JGI-PGF)"/>
            <person name="Walter F."/>
            <person name="Albersmeier A."/>
            <person name="Kalinowski J."/>
            <person name="Ruckert C."/>
        </authorList>
    </citation>
    <scope>NUCLEOTIDE SEQUENCE [LARGE SCALE GENOMIC DNA]</scope>
    <source>
        <strain evidence="2 3">KCTC 23968</strain>
    </source>
</reference>
<dbReference type="RefSeq" id="WP_189582591.1">
    <property type="nucleotide sequence ID" value="NZ_BMYV01000001.1"/>
</dbReference>
<sequence length="309" mass="34987">MALRSLHHVSFTVTDIEKTQQFAEDFGLRTVEKSDNHIIMKTAGGDAWCYKAVRGERGFTGMGFLVENASDLEDAVRDHGATPVRKLETPGGGYGVTLTSPEGMKIDLVHGIEGDTPAEVQPELRLNTPASRVRFSEPQETRPLGPATLYRLGHLGLYVNDYKKNAEWFVNTLGLIVTDSMHIPNVPQKTVVGFLRIDRGEKFVDHHSVFLAEDKRSDLHHISFEAQDYEAQFRAHRWLGSQGHELNWGVGRHPLGSHVFDVWFAPDRYRFESFSDTDLVNNAHVHGHHDISKHEMDCWSDEPANKYFE</sequence>
<dbReference type="EMBL" id="BMYV01000001">
    <property type="protein sequence ID" value="GGX63289.1"/>
    <property type="molecule type" value="Genomic_DNA"/>
</dbReference>
<comment type="caution">
    <text evidence="2">The sequence shown here is derived from an EMBL/GenBank/DDBJ whole genome shotgun (WGS) entry which is preliminary data.</text>
</comment>
<dbReference type="InterPro" id="IPR004360">
    <property type="entry name" value="Glyas_Fos-R_dOase_dom"/>
</dbReference>
<gene>
    <name evidence="2" type="ORF">GCM10011309_11580</name>
</gene>
<dbReference type="AlphaFoldDB" id="A0A918KJG2"/>
<protein>
    <submittedName>
        <fullName evidence="2">2,3-dihydroxybiphenyl 1,2-dioxygenase</fullName>
    </submittedName>
</protein>
<keyword evidence="3" id="KW-1185">Reference proteome</keyword>
<name>A0A918KJG2_9PROT</name>
<dbReference type="PROSITE" id="PS51819">
    <property type="entry name" value="VOC"/>
    <property type="match status" value="2"/>
</dbReference>
<feature type="domain" description="VOC" evidence="1">
    <location>
        <begin position="5"/>
        <end position="111"/>
    </location>
</feature>
<accession>A0A918KJG2</accession>
<evidence type="ECO:0000259" key="1">
    <source>
        <dbReference type="PROSITE" id="PS51819"/>
    </source>
</evidence>
<proteinExistence type="predicted"/>
<dbReference type="Gene3D" id="3.10.180.10">
    <property type="entry name" value="2,3-Dihydroxybiphenyl 1,2-Dioxygenase, domain 1"/>
    <property type="match status" value="2"/>
</dbReference>